<dbReference type="Proteomes" id="UP000619512">
    <property type="component" value="Unassembled WGS sequence"/>
</dbReference>
<evidence type="ECO:0000313" key="5">
    <source>
        <dbReference type="Proteomes" id="UP000619512"/>
    </source>
</evidence>
<evidence type="ECO:0000313" key="3">
    <source>
        <dbReference type="EMBL" id="QBQ34995.1"/>
    </source>
</evidence>
<evidence type="ECO:0000259" key="1">
    <source>
        <dbReference type="Pfam" id="PF14341"/>
    </source>
</evidence>
<dbReference type="EMBL" id="CP038026">
    <property type="protein sequence ID" value="QBQ34995.1"/>
    <property type="molecule type" value="Genomic_DNA"/>
</dbReference>
<reference evidence="3 4" key="2">
    <citation type="submission" date="2019-03" db="EMBL/GenBank/DDBJ databases">
        <title>Draft Genome Sequences of Six Type Strains of the Genus Massilia.</title>
        <authorList>
            <person name="Miess H."/>
            <person name="Frediansyhah A."/>
            <person name="Gross H."/>
        </authorList>
    </citation>
    <scope>NUCLEOTIDE SEQUENCE [LARGE SCALE GENOMIC DNA]</scope>
    <source>
        <strain evidence="3 4">DSM 17505</strain>
    </source>
</reference>
<evidence type="ECO:0000313" key="2">
    <source>
        <dbReference type="EMBL" id="GGZ06652.1"/>
    </source>
</evidence>
<dbReference type="Proteomes" id="UP000294359">
    <property type="component" value="Chromosome"/>
</dbReference>
<dbReference type="RefSeq" id="WP_134383084.1">
    <property type="nucleotide sequence ID" value="NZ_BMWW01000010.1"/>
</dbReference>
<dbReference type="InterPro" id="IPR025746">
    <property type="entry name" value="PilX_N_dom"/>
</dbReference>
<protein>
    <submittedName>
        <fullName evidence="3">Agglutinin biogenesis protein MshP</fullName>
    </submittedName>
</protein>
<keyword evidence="4" id="KW-1185">Reference proteome</keyword>
<name>A0A4P7BC25_9BURK</name>
<dbReference type="EMBL" id="BMWW01000010">
    <property type="protein sequence ID" value="GGZ06652.1"/>
    <property type="molecule type" value="Genomic_DNA"/>
</dbReference>
<dbReference type="Pfam" id="PF14341">
    <property type="entry name" value="PilX_N"/>
    <property type="match status" value="1"/>
</dbReference>
<accession>A0A4P7BC25</accession>
<dbReference type="AlphaFoldDB" id="A0A4P7BC25"/>
<dbReference type="OrthoDB" id="8536494at2"/>
<reference evidence="2" key="3">
    <citation type="submission" date="2022-12" db="EMBL/GenBank/DDBJ databases">
        <authorList>
            <person name="Sun Q."/>
            <person name="Kim S."/>
        </authorList>
    </citation>
    <scope>NUCLEOTIDE SEQUENCE</scope>
    <source>
        <strain evidence="2">KCTC 12344</strain>
    </source>
</reference>
<evidence type="ECO:0000313" key="4">
    <source>
        <dbReference type="Proteomes" id="UP000294359"/>
    </source>
</evidence>
<proteinExistence type="predicted"/>
<feature type="domain" description="Type 4 fimbrial biogenesis protein PilX N-terminal" evidence="1">
    <location>
        <begin position="13"/>
        <end position="62"/>
    </location>
</feature>
<gene>
    <name evidence="3" type="ORF">E1742_01505</name>
    <name evidence="2" type="ORF">GCM10007388_45260</name>
</gene>
<sequence length="145" mass="14942">MTASIVRRVRRSRGVSIVTAIFLLVVLSGIGAAVVTLSTAQHASASYDVLGARAYEAARSGVDFAMYELAINKRCAATNLALPGGLSAFTVTVQCVQSSMVMSNGTDLTPVRITATACNQPALGGGCPNPAPGPDYVQRVVQATL</sequence>
<organism evidence="2 5">
    <name type="scientific">Pseudoduganella plicata</name>
    <dbReference type="NCBI Taxonomy" id="321984"/>
    <lineage>
        <taxon>Bacteria</taxon>
        <taxon>Pseudomonadati</taxon>
        <taxon>Pseudomonadota</taxon>
        <taxon>Betaproteobacteria</taxon>
        <taxon>Burkholderiales</taxon>
        <taxon>Oxalobacteraceae</taxon>
        <taxon>Telluria group</taxon>
        <taxon>Pseudoduganella</taxon>
    </lineage>
</organism>
<reference evidence="2" key="1">
    <citation type="journal article" date="2014" name="Int. J. Syst. Evol. Microbiol.">
        <title>Complete genome sequence of Corynebacterium casei LMG S-19264T (=DSM 44701T), isolated from a smear-ripened cheese.</title>
        <authorList>
            <consortium name="US DOE Joint Genome Institute (JGI-PGF)"/>
            <person name="Walter F."/>
            <person name="Albersmeier A."/>
            <person name="Kalinowski J."/>
            <person name="Ruckert C."/>
        </authorList>
    </citation>
    <scope>NUCLEOTIDE SEQUENCE</scope>
    <source>
        <strain evidence="2">KCTC 12344</strain>
    </source>
</reference>